<organism evidence="2 3">
    <name type="scientific">Candidatus Vogelbacteria bacterium CG22_combo_CG10-13_8_21_14_all_37_9</name>
    <dbReference type="NCBI Taxonomy" id="1975046"/>
    <lineage>
        <taxon>Bacteria</taxon>
        <taxon>Candidatus Vogeliibacteriota</taxon>
    </lineage>
</organism>
<evidence type="ECO:0000256" key="1">
    <source>
        <dbReference type="SAM" id="Phobius"/>
    </source>
</evidence>
<dbReference type="EMBL" id="PCSX01000008">
    <property type="protein sequence ID" value="PIP58425.1"/>
    <property type="molecule type" value="Genomic_DNA"/>
</dbReference>
<feature type="transmembrane region" description="Helical" evidence="1">
    <location>
        <begin position="12"/>
        <end position="35"/>
    </location>
</feature>
<keyword evidence="1" id="KW-0812">Transmembrane</keyword>
<name>A0A2H0BL71_9BACT</name>
<gene>
    <name evidence="2" type="ORF">COX02_00420</name>
</gene>
<dbReference type="SUPFAM" id="SSF50494">
    <property type="entry name" value="Trypsin-like serine proteases"/>
    <property type="match status" value="1"/>
</dbReference>
<comment type="caution">
    <text evidence="2">The sequence shown here is derived from an EMBL/GenBank/DDBJ whole genome shotgun (WGS) entry which is preliminary data.</text>
</comment>
<dbReference type="InterPro" id="IPR009003">
    <property type="entry name" value="Peptidase_S1_PA"/>
</dbReference>
<sequence length="261" mass="27734">MQLEDLNHSQLVLLAILASFITSIATGILTVSLLVNPDQNPSQVINRVVERTVEKIVPQLVVQTVTKEVPVPNTDGEKIVKTINFSSPAVVKLYLNSVDGTSLALNSGLILADQKLFLTSSSGLKDNLSYFLKTDADKKITLTWALIDKDKSIAIFRINDDSNNLAKIPVITFSKSNTTGQTVVGLGASESADNNPLSVGILLNSENASSTPNTLLRTNSANSDTLGGPVLNTANQLVGLVVKPGFVLPASSLLNLIDSLK</sequence>
<evidence type="ECO:0000313" key="3">
    <source>
        <dbReference type="Proteomes" id="UP000229334"/>
    </source>
</evidence>
<evidence type="ECO:0000313" key="2">
    <source>
        <dbReference type="EMBL" id="PIP58425.1"/>
    </source>
</evidence>
<protein>
    <recommendedName>
        <fullName evidence="4">Serine protease</fullName>
    </recommendedName>
</protein>
<dbReference type="Proteomes" id="UP000229334">
    <property type="component" value="Unassembled WGS sequence"/>
</dbReference>
<keyword evidence="1" id="KW-0472">Membrane</keyword>
<accession>A0A2H0BL71</accession>
<evidence type="ECO:0008006" key="4">
    <source>
        <dbReference type="Google" id="ProtNLM"/>
    </source>
</evidence>
<dbReference type="Gene3D" id="2.40.10.120">
    <property type="match status" value="1"/>
</dbReference>
<dbReference type="AlphaFoldDB" id="A0A2H0BL71"/>
<reference evidence="2 3" key="1">
    <citation type="submission" date="2017-09" db="EMBL/GenBank/DDBJ databases">
        <title>Depth-based differentiation of microbial function through sediment-hosted aquifers and enrichment of novel symbionts in the deep terrestrial subsurface.</title>
        <authorList>
            <person name="Probst A.J."/>
            <person name="Ladd B."/>
            <person name="Jarett J.K."/>
            <person name="Geller-Mcgrath D.E."/>
            <person name="Sieber C.M."/>
            <person name="Emerson J.B."/>
            <person name="Anantharaman K."/>
            <person name="Thomas B.C."/>
            <person name="Malmstrom R."/>
            <person name="Stieglmeier M."/>
            <person name="Klingl A."/>
            <person name="Woyke T."/>
            <person name="Ryan C.M."/>
            <person name="Banfield J.F."/>
        </authorList>
    </citation>
    <scope>NUCLEOTIDE SEQUENCE [LARGE SCALE GENOMIC DNA]</scope>
    <source>
        <strain evidence="2">CG22_combo_CG10-13_8_21_14_all_37_9</strain>
    </source>
</reference>
<proteinExistence type="predicted"/>
<dbReference type="Pfam" id="PF13365">
    <property type="entry name" value="Trypsin_2"/>
    <property type="match status" value="1"/>
</dbReference>
<keyword evidence="1" id="KW-1133">Transmembrane helix</keyword>